<sequence>MKFTRENYHYQLIVRENYHYQLIVILKKLTGKSDEEILNVLSSFFRDAEINLDHLETSDLEKVREIVEKFKLDFEDAIHFFYRKRLVS</sequence>
<dbReference type="STRING" id="930945.SiRe_2409"/>
<proteinExistence type="predicted"/>
<gene>
    <name evidence="1" type="ordered locus">SiRe_2409</name>
</gene>
<name>F0NFS1_SACI5</name>
<dbReference type="Proteomes" id="UP000002664">
    <property type="component" value="Chromosome"/>
</dbReference>
<evidence type="ECO:0000313" key="1">
    <source>
        <dbReference type="EMBL" id="ADX86457.1"/>
    </source>
</evidence>
<dbReference type="EMBL" id="CP002425">
    <property type="protein sequence ID" value="ADX86457.1"/>
    <property type="molecule type" value="Genomic_DNA"/>
</dbReference>
<organism evidence="1 2">
    <name type="scientific">Saccharolobus islandicus (strain REY15A)</name>
    <name type="common">Sulfolobus islandicus</name>
    <dbReference type="NCBI Taxonomy" id="930945"/>
    <lineage>
        <taxon>Archaea</taxon>
        <taxon>Thermoproteota</taxon>
        <taxon>Thermoprotei</taxon>
        <taxon>Sulfolobales</taxon>
        <taxon>Sulfolobaceae</taxon>
        <taxon>Saccharolobus</taxon>
    </lineage>
</organism>
<accession>F0NFS1</accession>
<evidence type="ECO:0000313" key="2">
    <source>
        <dbReference type="Proteomes" id="UP000002664"/>
    </source>
</evidence>
<dbReference type="KEGG" id="sir:SiRe_2409"/>
<reference evidence="1 2" key="1">
    <citation type="journal article" date="2011" name="J. Bacteriol.">
        <title>Genome analyses of icelandic strains of Sulfolobus islandicus, model organisms for genetic and virus-host interaction studies.</title>
        <authorList>
            <person name="Guo L."/>
            <person name="Brugger K."/>
            <person name="Liu C."/>
            <person name="Shah S.A."/>
            <person name="Zheng H."/>
            <person name="Zhu Y."/>
            <person name="Wang S."/>
            <person name="Lillestol R.K."/>
            <person name="Chen L."/>
            <person name="Frank J."/>
            <person name="Prangishvili D."/>
            <person name="Paulin L."/>
            <person name="She Q."/>
            <person name="Huang L."/>
            <person name="Garrett R.A."/>
        </authorList>
    </citation>
    <scope>NUCLEOTIDE SEQUENCE [LARGE SCALE GENOMIC DNA]</scope>
    <source>
        <strain evidence="1 2">REY15A</strain>
    </source>
</reference>
<keyword evidence="2" id="KW-1185">Reference proteome</keyword>
<dbReference type="GeneID" id="12419402"/>
<dbReference type="RefSeq" id="WP_014514303.1">
    <property type="nucleotide sequence ID" value="NC_017276.1"/>
</dbReference>
<dbReference type="HOGENOM" id="CLU_2613797_0_0_2"/>
<protein>
    <submittedName>
        <fullName evidence="1">VapC-type toxin</fullName>
    </submittedName>
</protein>
<dbReference type="AlphaFoldDB" id="F0NFS1"/>